<feature type="compositionally biased region" description="Gly residues" evidence="1">
    <location>
        <begin position="25"/>
        <end position="38"/>
    </location>
</feature>
<feature type="region of interest" description="Disordered" evidence="1">
    <location>
        <begin position="1"/>
        <end position="52"/>
    </location>
</feature>
<proteinExistence type="predicted"/>
<protein>
    <submittedName>
        <fullName evidence="2">Uncharacterized protein</fullName>
    </submittedName>
</protein>
<dbReference type="EMBL" id="BRXY01000296">
    <property type="protein sequence ID" value="GMH84675.1"/>
    <property type="molecule type" value="Genomic_DNA"/>
</dbReference>
<gene>
    <name evidence="2" type="ORF">TrST_g13204</name>
</gene>
<comment type="caution">
    <text evidence="2">The sequence shown here is derived from an EMBL/GenBank/DDBJ whole genome shotgun (WGS) entry which is preliminary data.</text>
</comment>
<keyword evidence="3" id="KW-1185">Reference proteome</keyword>
<sequence>MSSQREGGGDGSSDGVTTNPVSSPRGGGKGHGYGGEVDGGGEDFRMRRSSLGGTNTLMNSLNLSGWPPGPESIMHTDGFENNDVVLEASAAKKNELPTALEIKKFTEEVTRIMEQHWEDWSQGPKKPCPGFAEPVYDLYPISIGSKKGSLPYFKDFNVVTTKSGGCKCAVICKNMEQFSTFVQGRSEKDISLCNCRWQTVKFENGFKGEGGNRICFTFTLLFEERQWELQVHLLEIVAKKFEKRAIADELRRFSDDPMAS</sequence>
<dbReference type="OrthoDB" id="10462913at2759"/>
<dbReference type="Proteomes" id="UP001165085">
    <property type="component" value="Unassembled WGS sequence"/>
</dbReference>
<evidence type="ECO:0000313" key="2">
    <source>
        <dbReference type="EMBL" id="GMH84675.1"/>
    </source>
</evidence>
<evidence type="ECO:0000313" key="3">
    <source>
        <dbReference type="Proteomes" id="UP001165085"/>
    </source>
</evidence>
<name>A0A9W7BB09_9STRA</name>
<accession>A0A9W7BB09</accession>
<reference evidence="3" key="1">
    <citation type="journal article" date="2023" name="Commun. Biol.">
        <title>Genome analysis of Parmales, the sister group of diatoms, reveals the evolutionary specialization of diatoms from phago-mixotrophs to photoautotrophs.</title>
        <authorList>
            <person name="Ban H."/>
            <person name="Sato S."/>
            <person name="Yoshikawa S."/>
            <person name="Yamada K."/>
            <person name="Nakamura Y."/>
            <person name="Ichinomiya M."/>
            <person name="Sato N."/>
            <person name="Blanc-Mathieu R."/>
            <person name="Endo H."/>
            <person name="Kuwata A."/>
            <person name="Ogata H."/>
        </authorList>
    </citation>
    <scope>NUCLEOTIDE SEQUENCE [LARGE SCALE GENOMIC DNA]</scope>
    <source>
        <strain evidence="3">NIES 3701</strain>
    </source>
</reference>
<organism evidence="2 3">
    <name type="scientific">Triparma strigata</name>
    <dbReference type="NCBI Taxonomy" id="1606541"/>
    <lineage>
        <taxon>Eukaryota</taxon>
        <taxon>Sar</taxon>
        <taxon>Stramenopiles</taxon>
        <taxon>Ochrophyta</taxon>
        <taxon>Bolidophyceae</taxon>
        <taxon>Parmales</taxon>
        <taxon>Triparmaceae</taxon>
        <taxon>Triparma</taxon>
    </lineage>
</organism>
<dbReference type="AlphaFoldDB" id="A0A9W7BB09"/>
<evidence type="ECO:0000256" key="1">
    <source>
        <dbReference type="SAM" id="MobiDB-lite"/>
    </source>
</evidence>